<evidence type="ECO:0000256" key="1">
    <source>
        <dbReference type="ARBA" id="ARBA00004123"/>
    </source>
</evidence>
<evidence type="ECO:0000256" key="2">
    <source>
        <dbReference type="ARBA" id="ARBA00022723"/>
    </source>
</evidence>
<keyword evidence="7" id="KW-0804">Transcription</keyword>
<evidence type="ECO:0000256" key="6">
    <source>
        <dbReference type="ARBA" id="ARBA00023015"/>
    </source>
</evidence>
<dbReference type="GO" id="GO:0005730">
    <property type="term" value="C:nucleolus"/>
    <property type="evidence" value="ECO:0007669"/>
    <property type="project" value="TreeGrafter"/>
</dbReference>
<feature type="domain" description="C2H2-type" evidence="10">
    <location>
        <begin position="123"/>
        <end position="151"/>
    </location>
</feature>
<dbReference type="InterPro" id="IPR036236">
    <property type="entry name" value="Znf_C2H2_sf"/>
</dbReference>
<dbReference type="SMART" id="SM00355">
    <property type="entry name" value="ZnF_C2H2"/>
    <property type="match status" value="9"/>
</dbReference>
<evidence type="ECO:0000256" key="7">
    <source>
        <dbReference type="ARBA" id="ARBA00023163"/>
    </source>
</evidence>
<proteinExistence type="predicted"/>
<keyword evidence="8" id="KW-0539">Nucleus</keyword>
<dbReference type="Proteomes" id="UP000594263">
    <property type="component" value="Unplaced"/>
</dbReference>
<protein>
    <recommendedName>
        <fullName evidence="10">C2H2-type domain-containing protein</fullName>
    </recommendedName>
</protein>
<dbReference type="SUPFAM" id="SSF57667">
    <property type="entry name" value="beta-beta-alpha zinc fingers"/>
    <property type="match status" value="3"/>
</dbReference>
<dbReference type="GO" id="GO:0080084">
    <property type="term" value="F:5S rDNA binding"/>
    <property type="evidence" value="ECO:0007669"/>
    <property type="project" value="TreeGrafter"/>
</dbReference>
<feature type="domain" description="C2H2-type" evidence="10">
    <location>
        <begin position="66"/>
        <end position="93"/>
    </location>
</feature>
<dbReference type="PROSITE" id="PS50157">
    <property type="entry name" value="ZINC_FINGER_C2H2_2"/>
    <property type="match status" value="5"/>
</dbReference>
<organism evidence="11 12">
    <name type="scientific">Kalanchoe fedtschenkoi</name>
    <name type="common">Lavender scallops</name>
    <name type="synonym">South American air plant</name>
    <dbReference type="NCBI Taxonomy" id="63787"/>
    <lineage>
        <taxon>Eukaryota</taxon>
        <taxon>Viridiplantae</taxon>
        <taxon>Streptophyta</taxon>
        <taxon>Embryophyta</taxon>
        <taxon>Tracheophyta</taxon>
        <taxon>Spermatophyta</taxon>
        <taxon>Magnoliopsida</taxon>
        <taxon>eudicotyledons</taxon>
        <taxon>Gunneridae</taxon>
        <taxon>Pentapetalae</taxon>
        <taxon>Saxifragales</taxon>
        <taxon>Crassulaceae</taxon>
        <taxon>Kalanchoe</taxon>
    </lineage>
</organism>
<dbReference type="PROSITE" id="PS00028">
    <property type="entry name" value="ZINC_FINGER_C2H2_1"/>
    <property type="match status" value="5"/>
</dbReference>
<evidence type="ECO:0000313" key="11">
    <source>
        <dbReference type="EnsemblPlants" id="Kaladp0081s0001.1.v1.1"/>
    </source>
</evidence>
<keyword evidence="5" id="KW-0862">Zinc</keyword>
<accession>A0A7N0US59</accession>
<dbReference type="OMA" id="KVFRDSW"/>
<dbReference type="GO" id="GO:0003700">
    <property type="term" value="F:DNA-binding transcription factor activity"/>
    <property type="evidence" value="ECO:0007669"/>
    <property type="project" value="TreeGrafter"/>
</dbReference>
<dbReference type="EnsemblPlants" id="Kaladp0081s0001.1.v1.1">
    <property type="protein sequence ID" value="Kaladp0081s0001.1.v1.1"/>
    <property type="gene ID" value="Kaladp0081s0001.v1.1"/>
</dbReference>
<reference evidence="11" key="1">
    <citation type="submission" date="2021-01" db="UniProtKB">
        <authorList>
            <consortium name="EnsemblPlants"/>
        </authorList>
    </citation>
    <scope>IDENTIFICATION</scope>
</reference>
<evidence type="ECO:0000256" key="3">
    <source>
        <dbReference type="ARBA" id="ARBA00022737"/>
    </source>
</evidence>
<keyword evidence="4 9" id="KW-0863">Zinc-finger</keyword>
<feature type="domain" description="C2H2-type" evidence="10">
    <location>
        <begin position="160"/>
        <end position="189"/>
    </location>
</feature>
<dbReference type="GO" id="GO:0006357">
    <property type="term" value="P:regulation of transcription by RNA polymerase II"/>
    <property type="evidence" value="ECO:0007669"/>
    <property type="project" value="TreeGrafter"/>
</dbReference>
<feature type="domain" description="C2H2-type" evidence="10">
    <location>
        <begin position="94"/>
        <end position="123"/>
    </location>
</feature>
<evidence type="ECO:0000313" key="12">
    <source>
        <dbReference type="Proteomes" id="UP000594263"/>
    </source>
</evidence>
<keyword evidence="2" id="KW-0479">Metal-binding</keyword>
<dbReference type="PANTHER" id="PTHR46179:SF13">
    <property type="entry name" value="C2H2-TYPE DOMAIN-CONTAINING PROTEIN"/>
    <property type="match status" value="1"/>
</dbReference>
<name>A0A7N0US59_KALFE</name>
<keyword evidence="6" id="KW-0805">Transcription regulation</keyword>
<dbReference type="AlphaFoldDB" id="A0A7N0US59"/>
<evidence type="ECO:0000256" key="4">
    <source>
        <dbReference type="ARBA" id="ARBA00022771"/>
    </source>
</evidence>
<keyword evidence="12" id="KW-1185">Reference proteome</keyword>
<keyword evidence="3" id="KW-0677">Repeat</keyword>
<dbReference type="GO" id="GO:0008270">
    <property type="term" value="F:zinc ion binding"/>
    <property type="evidence" value="ECO:0007669"/>
    <property type="project" value="UniProtKB-KW"/>
</dbReference>
<dbReference type="Pfam" id="PF00096">
    <property type="entry name" value="zf-C2H2"/>
    <property type="match status" value="3"/>
</dbReference>
<comment type="subcellular location">
    <subcellularLocation>
        <location evidence="1">Nucleus</location>
    </subcellularLocation>
</comment>
<dbReference type="InterPro" id="IPR051061">
    <property type="entry name" value="Zinc_finger_trans_reg"/>
</dbReference>
<evidence type="ECO:0000259" key="10">
    <source>
        <dbReference type="PROSITE" id="PS50157"/>
    </source>
</evidence>
<dbReference type="FunFam" id="3.30.160.60:FF:000100">
    <property type="entry name" value="Zinc finger 45-like"/>
    <property type="match status" value="1"/>
</dbReference>
<dbReference type="Gramene" id="Kaladp0081s0001.1.v1.1">
    <property type="protein sequence ID" value="Kaladp0081s0001.1.v1.1"/>
    <property type="gene ID" value="Kaladp0081s0001.v1.1"/>
</dbReference>
<sequence>MEETQQQGEESAKQPSFRDIRRYYCEYCGVCRSKKSLISMHIIKFHQKEMDENDGEDNIEETAKTNTCQECGANFKKPAYLKQHMLSHSVERPFMCPVDGCHSSYRRKDHLTRHLLQHEGNVFKCSNEKCARQFVSQANLTRHKCHEPETPFSGCASKQHVCQEDGCGKAFRFASKLQKHELSHVKLETMEAICLETGCLKYFSNEACLKAHMDACHQHINCEVCGSKQLKKNLKRHLRTHEPGHANEPVKCNFEGCLHTFSNRSNLQQHVKAVHLNIKRFACGYADCGMKFAYKHVRDNHEKTSHHVYTQGDFLESLEHCRVTPCGGRKRKCPSIASVLVKRITPHPKDSDSTASSMYSAWMNVTNSE</sequence>
<feature type="domain" description="C2H2-type" evidence="10">
    <location>
        <begin position="250"/>
        <end position="280"/>
    </location>
</feature>
<evidence type="ECO:0000256" key="8">
    <source>
        <dbReference type="ARBA" id="ARBA00023242"/>
    </source>
</evidence>
<evidence type="ECO:0000256" key="5">
    <source>
        <dbReference type="ARBA" id="ARBA00022833"/>
    </source>
</evidence>
<dbReference type="PANTHER" id="PTHR46179">
    <property type="entry name" value="ZINC FINGER PROTEIN"/>
    <property type="match status" value="1"/>
</dbReference>
<dbReference type="Gene3D" id="3.30.160.60">
    <property type="entry name" value="Classic Zinc Finger"/>
    <property type="match status" value="4"/>
</dbReference>
<evidence type="ECO:0000256" key="9">
    <source>
        <dbReference type="PROSITE-ProRule" id="PRU00042"/>
    </source>
</evidence>
<dbReference type="InterPro" id="IPR013087">
    <property type="entry name" value="Znf_C2H2_type"/>
</dbReference>